<dbReference type="PANTHER" id="PTHR23216">
    <property type="entry name" value="NUCLEOLAR AND COILED-BODY PHOSPHOPROTEIN 1"/>
    <property type="match status" value="1"/>
</dbReference>
<sequence>MVSKTEVPQVTTEPPSQVLSLVSAFLDEYGFESTSKALRKELKRKNQTADLDGLQDGVNLETIVESWKRQEAQGSTSEDESSEESDASSSDSESGSSSDASDQGSSSESTSESETDSESREEAIKTKPAKLKRAQSNKREASPSSSSSSSSDSDADDEHEDGRKVKPARNRSPAVIKKTEPVRNLKRKAASSSSESESSSSVDRSAKRTKVAKSGGRSTSDSGTSSASSEEETSGDAGTSSDEEEQGDDEEASPTQPPTLGKLTAAAAEDPSDSSSNTVMGDVIDRSEEESHLAHGRGGKQIVTRKTHVGARPTRLAQLSAQSTVADHISNAYKSYEYADRAYNDLSVTRGKGFTKEKNKKKRGSYRGGAIDISGGKSFKFED</sequence>
<reference evidence="3 4" key="1">
    <citation type="submission" date="2013-03" db="EMBL/GenBank/DDBJ databases">
        <title>The Genome Sequence of Cladophialophora yegresii CBS 114405.</title>
        <authorList>
            <consortium name="The Broad Institute Genomics Platform"/>
            <person name="Cuomo C."/>
            <person name="de Hoog S."/>
            <person name="Gorbushina A."/>
            <person name="Walker B."/>
            <person name="Young S.K."/>
            <person name="Zeng Q."/>
            <person name="Gargeya S."/>
            <person name="Fitzgerald M."/>
            <person name="Haas B."/>
            <person name="Abouelleil A."/>
            <person name="Allen A.W."/>
            <person name="Alvarado L."/>
            <person name="Arachchi H.M."/>
            <person name="Berlin A.M."/>
            <person name="Chapman S.B."/>
            <person name="Gainer-Dewar J."/>
            <person name="Goldberg J."/>
            <person name="Griggs A."/>
            <person name="Gujja S."/>
            <person name="Hansen M."/>
            <person name="Howarth C."/>
            <person name="Imamovic A."/>
            <person name="Ireland A."/>
            <person name="Larimer J."/>
            <person name="McCowan C."/>
            <person name="Murphy C."/>
            <person name="Pearson M."/>
            <person name="Poon T.W."/>
            <person name="Priest M."/>
            <person name="Roberts A."/>
            <person name="Saif S."/>
            <person name="Shea T."/>
            <person name="Sisk P."/>
            <person name="Sykes S."/>
            <person name="Wortman J."/>
            <person name="Nusbaum C."/>
            <person name="Birren B."/>
        </authorList>
    </citation>
    <scope>NUCLEOTIDE SEQUENCE [LARGE SCALE GENOMIC DNA]</scope>
    <source>
        <strain evidence="3 4">CBS 114405</strain>
    </source>
</reference>
<dbReference type="PROSITE" id="PS50896">
    <property type="entry name" value="LISH"/>
    <property type="match status" value="1"/>
</dbReference>
<feature type="compositionally biased region" description="Low complexity" evidence="1">
    <location>
        <begin position="265"/>
        <end position="276"/>
    </location>
</feature>
<dbReference type="Proteomes" id="UP000019473">
    <property type="component" value="Unassembled WGS sequence"/>
</dbReference>
<feature type="compositionally biased region" description="Basic and acidic residues" evidence="1">
    <location>
        <begin position="283"/>
        <end position="293"/>
    </location>
</feature>
<proteinExistence type="predicted"/>
<dbReference type="GO" id="GO:0005730">
    <property type="term" value="C:nucleolus"/>
    <property type="evidence" value="ECO:0007669"/>
    <property type="project" value="InterPro"/>
</dbReference>
<evidence type="ECO:0000259" key="2">
    <source>
        <dbReference type="Pfam" id="PF05022"/>
    </source>
</evidence>
<feature type="region of interest" description="Disordered" evidence="1">
    <location>
        <begin position="65"/>
        <end position="300"/>
    </location>
</feature>
<evidence type="ECO:0000256" key="1">
    <source>
        <dbReference type="SAM" id="MobiDB-lite"/>
    </source>
</evidence>
<dbReference type="eggNOG" id="KOG2992">
    <property type="taxonomic scope" value="Eukaryota"/>
</dbReference>
<dbReference type="OrthoDB" id="5599646at2759"/>
<dbReference type="GeneID" id="19184601"/>
<dbReference type="InterPro" id="IPR006594">
    <property type="entry name" value="LisH"/>
</dbReference>
<feature type="compositionally biased region" description="Acidic residues" evidence="1">
    <location>
        <begin position="241"/>
        <end position="252"/>
    </location>
</feature>
<dbReference type="HOGENOM" id="CLU_037040_0_0_1"/>
<dbReference type="STRING" id="1182544.W9VRB2"/>
<dbReference type="InterPro" id="IPR007718">
    <property type="entry name" value="Srp40_C"/>
</dbReference>
<accession>W9VRB2</accession>
<dbReference type="VEuPathDB" id="FungiDB:A1O7_10042"/>
<feature type="compositionally biased region" description="Low complexity" evidence="1">
    <location>
        <begin position="87"/>
        <end position="110"/>
    </location>
</feature>
<dbReference type="GO" id="GO:0005654">
    <property type="term" value="C:nucleoplasm"/>
    <property type="evidence" value="ECO:0007669"/>
    <property type="project" value="TreeGrafter"/>
</dbReference>
<name>W9VRB2_9EURO</name>
<evidence type="ECO:0000313" key="4">
    <source>
        <dbReference type="Proteomes" id="UP000019473"/>
    </source>
</evidence>
<feature type="compositionally biased region" description="Low complexity" evidence="1">
    <location>
        <begin position="214"/>
        <end position="228"/>
    </location>
</feature>
<dbReference type="Pfam" id="PF05022">
    <property type="entry name" value="SRP40_C"/>
    <property type="match status" value="1"/>
</dbReference>
<dbReference type="RefSeq" id="XP_007762216.1">
    <property type="nucleotide sequence ID" value="XM_007764026.1"/>
</dbReference>
<gene>
    <name evidence="3" type="ORF">A1O7_10042</name>
</gene>
<comment type="caution">
    <text evidence="3">The sequence shown here is derived from an EMBL/GenBank/DDBJ whole genome shotgun (WGS) entry which is preliminary data.</text>
</comment>
<feature type="compositionally biased region" description="Low complexity" evidence="1">
    <location>
        <begin position="191"/>
        <end position="201"/>
    </location>
</feature>
<protein>
    <recommendedName>
        <fullName evidence="2">Srp40 C-terminal domain-containing protein</fullName>
    </recommendedName>
</protein>
<evidence type="ECO:0000313" key="3">
    <source>
        <dbReference type="EMBL" id="EXJ54701.1"/>
    </source>
</evidence>
<keyword evidence="4" id="KW-1185">Reference proteome</keyword>
<dbReference type="PANTHER" id="PTHR23216:SF1">
    <property type="entry name" value="NUCLEOLAR AND COILED-BODY PHOSPHOPROTEIN 1"/>
    <property type="match status" value="1"/>
</dbReference>
<feature type="compositionally biased region" description="Acidic residues" evidence="1">
    <location>
        <begin position="77"/>
        <end position="86"/>
    </location>
</feature>
<feature type="compositionally biased region" description="Low complexity" evidence="1">
    <location>
        <begin position="142"/>
        <end position="152"/>
    </location>
</feature>
<feature type="compositionally biased region" description="Basic residues" evidence="1">
    <location>
        <begin position="127"/>
        <end position="136"/>
    </location>
</feature>
<dbReference type="AlphaFoldDB" id="W9VRB2"/>
<organism evidence="3 4">
    <name type="scientific">Cladophialophora yegresii CBS 114405</name>
    <dbReference type="NCBI Taxonomy" id="1182544"/>
    <lineage>
        <taxon>Eukaryota</taxon>
        <taxon>Fungi</taxon>
        <taxon>Dikarya</taxon>
        <taxon>Ascomycota</taxon>
        <taxon>Pezizomycotina</taxon>
        <taxon>Eurotiomycetes</taxon>
        <taxon>Chaetothyriomycetidae</taxon>
        <taxon>Chaetothyriales</taxon>
        <taxon>Herpotrichiellaceae</taxon>
        <taxon>Cladophialophora</taxon>
    </lineage>
</organism>
<feature type="region of interest" description="Disordered" evidence="1">
    <location>
        <begin position="357"/>
        <end position="383"/>
    </location>
</feature>
<feature type="domain" description="Srp40 C-terminal" evidence="2">
    <location>
        <begin position="329"/>
        <end position="381"/>
    </location>
</feature>
<dbReference type="EMBL" id="AMGW01000007">
    <property type="protein sequence ID" value="EXJ54701.1"/>
    <property type="molecule type" value="Genomic_DNA"/>
</dbReference>
<dbReference type="InterPro" id="IPR039191">
    <property type="entry name" value="Nopp140-like"/>
</dbReference>